<reference evidence="2 3" key="1">
    <citation type="submission" date="2018-03" db="EMBL/GenBank/DDBJ databases">
        <title>Genomes of Pezizomycetes fungi and the evolution of truffles.</title>
        <authorList>
            <person name="Murat C."/>
            <person name="Payen T."/>
            <person name="Noel B."/>
            <person name="Kuo A."/>
            <person name="Martin F.M."/>
        </authorList>
    </citation>
    <scope>NUCLEOTIDE SEQUENCE [LARGE SCALE GENOMIC DNA]</scope>
    <source>
        <strain evidence="2">091103-1</strain>
    </source>
</reference>
<sequence>MCIQTITAYACSHLSTAYNTTTPHCSTTSICTLQKPLPTRNEKSTLLCAKCLAEKIEREANQMRELEHFARVSGGEVKVAAGGKEKTESEVKNVKVIAKDLEELGFVTEGLLKRAAQTNGGNTHSVLEEHEEVFAGTTDESGAEKGAVNAEEVKIDEKPIEEAINPMGVYVEVPSALEQVQPEEPDALNLKDLSLEEPAQKPDAKSASRIGKPKAPTTNKSGKSLPGPPPGQKSLELKDTKTRNHTPERSSIPKSTSTLIPKKSVKFSTPPKTNDTAAAGKGKGKGRGSKPPV</sequence>
<protein>
    <submittedName>
        <fullName evidence="2">Uncharacterized protein</fullName>
    </submittedName>
</protein>
<feature type="compositionally biased region" description="Basic and acidic residues" evidence="1">
    <location>
        <begin position="235"/>
        <end position="248"/>
    </location>
</feature>
<feature type="compositionally biased region" description="Basic residues" evidence="1">
    <location>
        <begin position="282"/>
        <end position="293"/>
    </location>
</feature>
<dbReference type="AlphaFoldDB" id="A0A317SS31"/>
<feature type="region of interest" description="Disordered" evidence="1">
    <location>
        <begin position="178"/>
        <end position="293"/>
    </location>
</feature>
<evidence type="ECO:0000313" key="3">
    <source>
        <dbReference type="Proteomes" id="UP000246991"/>
    </source>
</evidence>
<proteinExistence type="predicted"/>
<evidence type="ECO:0000313" key="2">
    <source>
        <dbReference type="EMBL" id="PWW77305.1"/>
    </source>
</evidence>
<comment type="caution">
    <text evidence="2">The sequence shown here is derived from an EMBL/GenBank/DDBJ whole genome shotgun (WGS) entry which is preliminary data.</text>
</comment>
<dbReference type="OrthoDB" id="5409245at2759"/>
<gene>
    <name evidence="2" type="ORF">C7212DRAFT_363181</name>
</gene>
<dbReference type="EMBL" id="PYWC01000024">
    <property type="protein sequence ID" value="PWW77305.1"/>
    <property type="molecule type" value="Genomic_DNA"/>
</dbReference>
<organism evidence="2 3">
    <name type="scientific">Tuber magnatum</name>
    <name type="common">white Piedmont truffle</name>
    <dbReference type="NCBI Taxonomy" id="42249"/>
    <lineage>
        <taxon>Eukaryota</taxon>
        <taxon>Fungi</taxon>
        <taxon>Dikarya</taxon>
        <taxon>Ascomycota</taxon>
        <taxon>Pezizomycotina</taxon>
        <taxon>Pezizomycetes</taxon>
        <taxon>Pezizales</taxon>
        <taxon>Tuberaceae</taxon>
        <taxon>Tuber</taxon>
    </lineage>
</organism>
<name>A0A317SS31_9PEZI</name>
<feature type="compositionally biased region" description="Polar residues" evidence="1">
    <location>
        <begin position="266"/>
        <end position="276"/>
    </location>
</feature>
<keyword evidence="3" id="KW-1185">Reference proteome</keyword>
<dbReference type="Proteomes" id="UP000246991">
    <property type="component" value="Unassembled WGS sequence"/>
</dbReference>
<evidence type="ECO:0000256" key="1">
    <source>
        <dbReference type="SAM" id="MobiDB-lite"/>
    </source>
</evidence>
<accession>A0A317SS31</accession>